<proteinExistence type="predicted"/>
<name>A0ABT9VZ41_9BACI</name>
<comment type="subcellular location">
    <subcellularLocation>
        <location evidence="1">Secreted</location>
    </subcellularLocation>
</comment>
<evidence type="ECO:0000256" key="3">
    <source>
        <dbReference type="ARBA" id="ARBA00022729"/>
    </source>
</evidence>
<evidence type="ECO:0000259" key="4">
    <source>
        <dbReference type="Pfam" id="PF24517"/>
    </source>
</evidence>
<gene>
    <name evidence="5" type="ORF">J2S11_002031</name>
</gene>
<dbReference type="NCBIfam" id="NF033679">
    <property type="entry name" value="DNRLRE_dom"/>
    <property type="match status" value="1"/>
</dbReference>
<evidence type="ECO:0000313" key="6">
    <source>
        <dbReference type="Proteomes" id="UP001235840"/>
    </source>
</evidence>
<protein>
    <recommendedName>
        <fullName evidence="4">Carbohydrate-binding module family 96 domain-containing protein</fullName>
    </recommendedName>
</protein>
<dbReference type="Gene3D" id="2.60.120.970">
    <property type="match status" value="1"/>
</dbReference>
<keyword evidence="3" id="KW-0732">Signal</keyword>
<organism evidence="5 6">
    <name type="scientific">Caldalkalibacillus horti</name>
    <dbReference type="NCBI Taxonomy" id="77523"/>
    <lineage>
        <taxon>Bacteria</taxon>
        <taxon>Bacillati</taxon>
        <taxon>Bacillota</taxon>
        <taxon>Bacilli</taxon>
        <taxon>Bacillales</taxon>
        <taxon>Bacillaceae</taxon>
        <taxon>Caldalkalibacillus</taxon>
    </lineage>
</organism>
<keyword evidence="6" id="KW-1185">Reference proteome</keyword>
<comment type="caution">
    <text evidence="5">The sequence shown here is derived from an EMBL/GenBank/DDBJ whole genome shotgun (WGS) entry which is preliminary data.</text>
</comment>
<evidence type="ECO:0000256" key="1">
    <source>
        <dbReference type="ARBA" id="ARBA00004613"/>
    </source>
</evidence>
<dbReference type="EMBL" id="JAUSTY010000007">
    <property type="protein sequence ID" value="MDQ0166130.1"/>
    <property type="molecule type" value="Genomic_DNA"/>
</dbReference>
<feature type="domain" description="Carbohydrate-binding module family 96" evidence="4">
    <location>
        <begin position="146"/>
        <end position="314"/>
    </location>
</feature>
<dbReference type="RefSeq" id="WP_307394108.1">
    <property type="nucleotide sequence ID" value="NZ_BAAADK010000048.1"/>
</dbReference>
<sequence>MSEENKSLILWTSRFQVEHGCSKKNQEECSPSNQNHSANSTYFVEPATTTKYNLHHKPIVPKNKTFIQNSKVPRENELHTTTPSNEVIYNRMEGEVDVYGVGESIIKGTIVVRIHNDIRGRIKLSPRNRMFGLLDVQPIPRVEEILTPTKDAFFRSGVIRINYGKEHAMAVGVLVDSSYTEDGFEALRSVLQFDLSHLPDNVEIERAVLRLHTLHATEELREKMYEVFLNLRDWSETSVAWVNQPDVSEDSVTGKSIKGSDTLEINVLELVQKWTEEKEPNFGFALRSLEEELQMITQSFFTREYHMPDKRPQLDLRYYDRNLIVSLGRVPLRGNIVVRQHVNGDLRSRIEIRSFFGSNGLSSTITVVNPNYRVGTITISQRKVKGVLYTRQLDDLGITGTITIPGKDFDEQESTIAINRRLLHGMIRVAYETELSAQLQVSNKAYSQIPFTIQVMRKHLLGRVEVRAQKSLYAELKIAREDTWTMAGKLITKHTAPPLSGRMTVVQASFLLSNIVTSRPDMLSRLRVRGISNADLKGIVGILGSEYQTFNGKITIKNRVGLDSEIVIKHRRKLLAKLKVEPVSYLPSIINVVSPYLPSKIAIAGYGSDGLHANIVVNVRMINELTSTILIQNPRNLPCVLVVKGLPTDSGGYAFIM</sequence>
<reference evidence="5 6" key="1">
    <citation type="submission" date="2023-07" db="EMBL/GenBank/DDBJ databases">
        <title>Genomic Encyclopedia of Type Strains, Phase IV (KMG-IV): sequencing the most valuable type-strain genomes for metagenomic binning, comparative biology and taxonomic classification.</title>
        <authorList>
            <person name="Goeker M."/>
        </authorList>
    </citation>
    <scope>NUCLEOTIDE SEQUENCE [LARGE SCALE GENOMIC DNA]</scope>
    <source>
        <strain evidence="5 6">DSM 12751</strain>
    </source>
</reference>
<evidence type="ECO:0000256" key="2">
    <source>
        <dbReference type="ARBA" id="ARBA00022525"/>
    </source>
</evidence>
<dbReference type="InterPro" id="IPR055372">
    <property type="entry name" value="CBM96"/>
</dbReference>
<evidence type="ECO:0000313" key="5">
    <source>
        <dbReference type="EMBL" id="MDQ0166130.1"/>
    </source>
</evidence>
<accession>A0ABT9VZ41</accession>
<dbReference type="Proteomes" id="UP001235840">
    <property type="component" value="Unassembled WGS sequence"/>
</dbReference>
<keyword evidence="2" id="KW-0964">Secreted</keyword>
<dbReference type="Pfam" id="PF24517">
    <property type="entry name" value="CBM96"/>
    <property type="match status" value="1"/>
</dbReference>